<dbReference type="InterPro" id="IPR009050">
    <property type="entry name" value="Globin-like_sf"/>
</dbReference>
<comment type="caution">
    <text evidence="7">The sequence shown here is derived from an EMBL/GenBank/DDBJ whole genome shotgun (WGS) entry which is preliminary data.</text>
</comment>
<name>A0A2N8T6Y2_STUST</name>
<dbReference type="Proteomes" id="UP000236023">
    <property type="component" value="Unassembled WGS sequence"/>
</dbReference>
<dbReference type="GO" id="GO:0046872">
    <property type="term" value="F:metal ion binding"/>
    <property type="evidence" value="ECO:0007669"/>
    <property type="project" value="UniProtKB-KW"/>
</dbReference>
<sequence>MTVNETPAFGTADASFQAAGGQEGLERLVAEFYRVMDEDPRAATIRRMYPEQLELAREKLASFLSGWLGGPRRYAEKYGSIHIPQFHTRWSVGEAERDAWLYCMEQAIARQPYSAEFAEYLLRQLKVPAERIRMVQSMCPAQGRQG</sequence>
<reference evidence="7 8" key="1">
    <citation type="submission" date="2018-01" db="EMBL/GenBank/DDBJ databases">
        <title>Denitrification phenotypes of diverse strains of Pseudomonas stutzeri.</title>
        <authorList>
            <person name="Milligan D.A."/>
            <person name="Bergaust L."/>
            <person name="Bakken L.R."/>
            <person name="Frostegard A."/>
        </authorList>
    </citation>
    <scope>NUCLEOTIDE SEQUENCE [LARGE SCALE GENOMIC DNA]</scope>
    <source>
        <strain evidence="7 8">24a75</strain>
    </source>
</reference>
<dbReference type="InterPro" id="IPR001486">
    <property type="entry name" value="Hemoglobin_trunc"/>
</dbReference>
<evidence type="ECO:0000256" key="6">
    <source>
        <dbReference type="ARBA" id="ARBA00034496"/>
    </source>
</evidence>
<dbReference type="PANTHER" id="PTHR47366:SF1">
    <property type="entry name" value="TWO-ON-TWO HEMOGLOBIN-3"/>
    <property type="match status" value="1"/>
</dbReference>
<dbReference type="AlphaFoldDB" id="A0A2N8T6Y2"/>
<dbReference type="InterPro" id="IPR019795">
    <property type="entry name" value="Globin_bac-like_CS"/>
</dbReference>
<dbReference type="Pfam" id="PF01152">
    <property type="entry name" value="Bac_globin"/>
    <property type="match status" value="1"/>
</dbReference>
<evidence type="ECO:0000256" key="3">
    <source>
        <dbReference type="ARBA" id="ARBA00022617"/>
    </source>
</evidence>
<dbReference type="InterPro" id="IPR012292">
    <property type="entry name" value="Globin/Proto"/>
</dbReference>
<dbReference type="SUPFAM" id="SSF46458">
    <property type="entry name" value="Globin-like"/>
    <property type="match status" value="1"/>
</dbReference>
<gene>
    <name evidence="7" type="ORF">CXK94_04610</name>
</gene>
<dbReference type="GO" id="GO:0019825">
    <property type="term" value="F:oxygen binding"/>
    <property type="evidence" value="ECO:0007669"/>
    <property type="project" value="InterPro"/>
</dbReference>
<comment type="cofactor">
    <cofactor evidence="1">
        <name>heme</name>
        <dbReference type="ChEBI" id="CHEBI:30413"/>
    </cofactor>
</comment>
<evidence type="ECO:0000256" key="4">
    <source>
        <dbReference type="ARBA" id="ARBA00022723"/>
    </source>
</evidence>
<dbReference type="PROSITE" id="PS01213">
    <property type="entry name" value="GLOBIN_FAM_2"/>
    <property type="match status" value="1"/>
</dbReference>
<evidence type="ECO:0000256" key="1">
    <source>
        <dbReference type="ARBA" id="ARBA00001971"/>
    </source>
</evidence>
<dbReference type="RefSeq" id="WP_102893466.1">
    <property type="nucleotide sequence ID" value="NZ_JAMOHU010000001.1"/>
</dbReference>
<keyword evidence="4" id="KW-0479">Metal-binding</keyword>
<dbReference type="InterPro" id="IPR044203">
    <property type="entry name" value="GlbO/GLB3-like"/>
</dbReference>
<organism evidence="7 8">
    <name type="scientific">Stutzerimonas stutzeri</name>
    <name type="common">Pseudomonas stutzeri</name>
    <dbReference type="NCBI Taxonomy" id="316"/>
    <lineage>
        <taxon>Bacteria</taxon>
        <taxon>Pseudomonadati</taxon>
        <taxon>Pseudomonadota</taxon>
        <taxon>Gammaproteobacteria</taxon>
        <taxon>Pseudomonadales</taxon>
        <taxon>Pseudomonadaceae</taxon>
        <taxon>Stutzerimonas</taxon>
    </lineage>
</organism>
<protein>
    <submittedName>
        <fullName evidence="7">Globin</fullName>
    </submittedName>
</protein>
<dbReference type="GO" id="GO:0005344">
    <property type="term" value="F:oxygen carrier activity"/>
    <property type="evidence" value="ECO:0007669"/>
    <property type="project" value="InterPro"/>
</dbReference>
<evidence type="ECO:0000256" key="2">
    <source>
        <dbReference type="ARBA" id="ARBA00022448"/>
    </source>
</evidence>
<proteinExistence type="inferred from homology"/>
<evidence type="ECO:0000313" key="7">
    <source>
        <dbReference type="EMBL" id="PNG10498.1"/>
    </source>
</evidence>
<keyword evidence="3" id="KW-0349">Heme</keyword>
<comment type="similarity">
    <text evidence="6">Belongs to the truncated hemoglobin family. Group II subfamily.</text>
</comment>
<dbReference type="PANTHER" id="PTHR47366">
    <property type="entry name" value="TWO-ON-TWO HEMOGLOBIN-3"/>
    <property type="match status" value="1"/>
</dbReference>
<dbReference type="EMBL" id="POUT01000002">
    <property type="protein sequence ID" value="PNG10498.1"/>
    <property type="molecule type" value="Genomic_DNA"/>
</dbReference>
<evidence type="ECO:0000256" key="5">
    <source>
        <dbReference type="ARBA" id="ARBA00023004"/>
    </source>
</evidence>
<dbReference type="GO" id="GO:0020037">
    <property type="term" value="F:heme binding"/>
    <property type="evidence" value="ECO:0007669"/>
    <property type="project" value="InterPro"/>
</dbReference>
<dbReference type="Gene3D" id="1.10.490.10">
    <property type="entry name" value="Globins"/>
    <property type="match status" value="1"/>
</dbReference>
<dbReference type="CDD" id="cd14773">
    <property type="entry name" value="TrHb2_PhHbO-like_O"/>
    <property type="match status" value="1"/>
</dbReference>
<evidence type="ECO:0000313" key="8">
    <source>
        <dbReference type="Proteomes" id="UP000236023"/>
    </source>
</evidence>
<keyword evidence="5" id="KW-0408">Iron</keyword>
<keyword evidence="2" id="KW-0813">Transport</keyword>
<accession>A0A2N8T6Y2</accession>